<keyword evidence="5 8" id="KW-0378">Hydrolase</keyword>
<dbReference type="InterPro" id="IPR016193">
    <property type="entry name" value="Cytidine_deaminase-like"/>
</dbReference>
<evidence type="ECO:0000256" key="4">
    <source>
        <dbReference type="ARBA" id="ARBA00022723"/>
    </source>
</evidence>
<feature type="domain" description="CMP/dCMP-type deaminase" evidence="9">
    <location>
        <begin position="3"/>
        <end position="115"/>
    </location>
</feature>
<feature type="binding site" evidence="8">
    <location>
        <position position="54"/>
    </location>
    <ligand>
        <name>Zn(2+)</name>
        <dbReference type="ChEBI" id="CHEBI:29105"/>
        <note>catalytic</note>
    </ligand>
</feature>
<dbReference type="EC" id="3.5.4.33" evidence="8"/>
<feature type="binding site" evidence="8">
    <location>
        <position position="84"/>
    </location>
    <ligand>
        <name>Zn(2+)</name>
        <dbReference type="ChEBI" id="CHEBI:29105"/>
        <note>catalytic</note>
    </ligand>
</feature>
<reference evidence="11" key="1">
    <citation type="submission" date="2023-07" db="EMBL/GenBank/DDBJ databases">
        <title>Draft genome sequence of Agarivorans aestuarii strain ZMCS4, a CAZymes producing bacteria isolated from the marine brown algae Clodostephus spongiosus.</title>
        <authorList>
            <person name="Lorente B."/>
            <person name="Cabral C."/>
            <person name="Frias J."/>
            <person name="Faria J."/>
            <person name="Toubarro D."/>
        </authorList>
    </citation>
    <scope>NUCLEOTIDE SEQUENCE [LARGE SCALE GENOMIC DNA]</scope>
    <source>
        <strain evidence="11">ZMCS4</strain>
    </source>
</reference>
<keyword evidence="4 8" id="KW-0479">Metal-binding</keyword>
<evidence type="ECO:0000256" key="7">
    <source>
        <dbReference type="ARBA" id="ARBA00048045"/>
    </source>
</evidence>
<dbReference type="RefSeq" id="WP_329775265.1">
    <property type="nucleotide sequence ID" value="NZ_JAYDYW010000006.1"/>
</dbReference>
<dbReference type="HAMAP" id="MF_00972">
    <property type="entry name" value="tRNA_aden_deaminase"/>
    <property type="match status" value="1"/>
</dbReference>
<dbReference type="EMBL" id="JAYDYW010000006">
    <property type="protein sequence ID" value="MEE1674076.1"/>
    <property type="molecule type" value="Genomic_DNA"/>
</dbReference>
<dbReference type="PROSITE" id="PS51747">
    <property type="entry name" value="CYT_DCMP_DEAMINASES_2"/>
    <property type="match status" value="1"/>
</dbReference>
<evidence type="ECO:0000313" key="10">
    <source>
        <dbReference type="EMBL" id="MEE1674076.1"/>
    </source>
</evidence>
<comment type="catalytic activity">
    <reaction evidence="7 8">
        <text>adenosine(34) in tRNA + H2O + H(+) = inosine(34) in tRNA + NH4(+)</text>
        <dbReference type="Rhea" id="RHEA:43168"/>
        <dbReference type="Rhea" id="RHEA-COMP:10373"/>
        <dbReference type="Rhea" id="RHEA-COMP:10374"/>
        <dbReference type="ChEBI" id="CHEBI:15377"/>
        <dbReference type="ChEBI" id="CHEBI:15378"/>
        <dbReference type="ChEBI" id="CHEBI:28938"/>
        <dbReference type="ChEBI" id="CHEBI:74411"/>
        <dbReference type="ChEBI" id="CHEBI:82852"/>
        <dbReference type="EC" id="3.5.4.33"/>
    </reaction>
</comment>
<dbReference type="PROSITE" id="PS00903">
    <property type="entry name" value="CYT_DCMP_DEAMINASES_1"/>
    <property type="match status" value="1"/>
</dbReference>
<protein>
    <recommendedName>
        <fullName evidence="8">tRNA-specific adenosine deaminase</fullName>
        <ecNumber evidence="8">3.5.4.33</ecNumber>
    </recommendedName>
</protein>
<evidence type="ECO:0000256" key="6">
    <source>
        <dbReference type="ARBA" id="ARBA00022833"/>
    </source>
</evidence>
<comment type="function">
    <text evidence="8">Catalyzes the deamination of adenosine to inosine at the wobble position 34 of tRNA(Arg2).</text>
</comment>
<evidence type="ECO:0000256" key="2">
    <source>
        <dbReference type="ARBA" id="ARBA00011738"/>
    </source>
</evidence>
<comment type="similarity">
    <text evidence="1">Belongs to the cytidine and deoxycytidylate deaminase family. ADAT2 subfamily.</text>
</comment>
<gene>
    <name evidence="8 10" type="primary">tadA</name>
    <name evidence="10" type="ORF">SNR37_003507</name>
</gene>
<dbReference type="PANTHER" id="PTHR11079:SF202">
    <property type="entry name" value="TRNA-SPECIFIC ADENOSINE DEAMINASE"/>
    <property type="match status" value="1"/>
</dbReference>
<dbReference type="InterPro" id="IPR058535">
    <property type="entry name" value="MafB19-deam"/>
</dbReference>
<evidence type="ECO:0000256" key="3">
    <source>
        <dbReference type="ARBA" id="ARBA00022694"/>
    </source>
</evidence>
<evidence type="ECO:0000256" key="1">
    <source>
        <dbReference type="ARBA" id="ARBA00010669"/>
    </source>
</evidence>
<keyword evidence="11" id="KW-1185">Reference proteome</keyword>
<dbReference type="CDD" id="cd01285">
    <property type="entry name" value="nucleoside_deaminase"/>
    <property type="match status" value="1"/>
</dbReference>
<proteinExistence type="inferred from homology"/>
<dbReference type="NCBIfam" id="NF008113">
    <property type="entry name" value="PRK10860.1"/>
    <property type="match status" value="1"/>
</dbReference>
<organism evidence="10 11">
    <name type="scientific">Agarivorans aestuarii</name>
    <dbReference type="NCBI Taxonomy" id="1563703"/>
    <lineage>
        <taxon>Bacteria</taxon>
        <taxon>Pseudomonadati</taxon>
        <taxon>Pseudomonadota</taxon>
        <taxon>Gammaproteobacteria</taxon>
        <taxon>Alteromonadales</taxon>
        <taxon>Alteromonadaceae</taxon>
        <taxon>Agarivorans</taxon>
    </lineage>
</organism>
<keyword evidence="6 8" id="KW-0862">Zinc</keyword>
<dbReference type="GO" id="GO:0052717">
    <property type="term" value="F:tRNA-specific adenosine-34 deaminase activity"/>
    <property type="evidence" value="ECO:0007669"/>
    <property type="project" value="UniProtKB-EC"/>
</dbReference>
<comment type="caution">
    <text evidence="10">The sequence shown here is derived from an EMBL/GenBank/DDBJ whole genome shotgun (WGS) entry which is preliminary data.</text>
</comment>
<evidence type="ECO:0000259" key="9">
    <source>
        <dbReference type="PROSITE" id="PS51747"/>
    </source>
</evidence>
<comment type="cofactor">
    <cofactor evidence="8">
        <name>Zn(2+)</name>
        <dbReference type="ChEBI" id="CHEBI:29105"/>
    </cofactor>
    <text evidence="8">Binds 1 zinc ion per subunit.</text>
</comment>
<evidence type="ECO:0000313" key="11">
    <source>
        <dbReference type="Proteomes" id="UP001310248"/>
    </source>
</evidence>
<keyword evidence="3 8" id="KW-0819">tRNA processing</keyword>
<dbReference type="SUPFAM" id="SSF53927">
    <property type="entry name" value="Cytidine deaminase-like"/>
    <property type="match status" value="1"/>
</dbReference>
<comment type="subunit">
    <text evidence="2 8">Homodimer.</text>
</comment>
<evidence type="ECO:0000256" key="5">
    <source>
        <dbReference type="ARBA" id="ARBA00022801"/>
    </source>
</evidence>
<sequence length="169" mass="18687">MDNTDIDWMKHALRLADKAEAQGEVPVGAVVVYQGEVVGEGWNQTITLNDATAHAEILALREAGKRIGNYRLLDTTLYVTLEPCSMCAGAMVHARVKRLVYGASDLKTGAAGSVFNIVDCEQLNHRAEVEAGVLAEECSENISRFFRKRREQHKLRKKQQSSDLLSDAD</sequence>
<dbReference type="Proteomes" id="UP001310248">
    <property type="component" value="Unassembled WGS sequence"/>
</dbReference>
<dbReference type="InterPro" id="IPR016192">
    <property type="entry name" value="APOBEC/CMP_deaminase_Zn-bd"/>
</dbReference>
<dbReference type="PANTHER" id="PTHR11079">
    <property type="entry name" value="CYTOSINE DEAMINASE FAMILY MEMBER"/>
    <property type="match status" value="1"/>
</dbReference>
<reference evidence="10 11" key="2">
    <citation type="submission" date="2023-12" db="EMBL/GenBank/DDBJ databases">
        <authorList>
            <consortium name="Cladostephus spongiosus"/>
            <person name="Lorente B."/>
            <person name="Cabral C."/>
            <person name="Frias J."/>
            <person name="Faria J."/>
            <person name="Toubarro D."/>
        </authorList>
    </citation>
    <scope>NUCLEOTIDE SEQUENCE [LARGE SCALE GENOMIC DNA]</scope>
    <source>
        <strain evidence="10 11">ZMCS4</strain>
    </source>
</reference>
<feature type="active site" description="Proton donor" evidence="8">
    <location>
        <position position="56"/>
    </location>
</feature>
<dbReference type="InterPro" id="IPR002125">
    <property type="entry name" value="CMP_dCMP_dom"/>
</dbReference>
<dbReference type="InterPro" id="IPR028883">
    <property type="entry name" value="tRNA_aden_deaminase"/>
</dbReference>
<feature type="binding site" evidence="8">
    <location>
        <position position="87"/>
    </location>
    <ligand>
        <name>Zn(2+)</name>
        <dbReference type="ChEBI" id="CHEBI:29105"/>
        <note>catalytic</note>
    </ligand>
</feature>
<name>A0ABU7G3V5_9ALTE</name>
<accession>A0ABU7G3V5</accession>
<evidence type="ECO:0000256" key="8">
    <source>
        <dbReference type="HAMAP-Rule" id="MF_00972"/>
    </source>
</evidence>
<dbReference type="Gene3D" id="3.40.140.10">
    <property type="entry name" value="Cytidine Deaminase, domain 2"/>
    <property type="match status" value="1"/>
</dbReference>
<dbReference type="Pfam" id="PF14437">
    <property type="entry name" value="MafB19-deam"/>
    <property type="match status" value="1"/>
</dbReference>